<dbReference type="PROSITE" id="PS50850">
    <property type="entry name" value="MFS"/>
    <property type="match status" value="1"/>
</dbReference>
<feature type="transmembrane region" description="Helical" evidence="6">
    <location>
        <begin position="264"/>
        <end position="290"/>
    </location>
</feature>
<organism evidence="8 9">
    <name type="scientific">Amycolatopsis tolypomycina</name>
    <dbReference type="NCBI Taxonomy" id="208445"/>
    <lineage>
        <taxon>Bacteria</taxon>
        <taxon>Bacillati</taxon>
        <taxon>Actinomycetota</taxon>
        <taxon>Actinomycetes</taxon>
        <taxon>Pseudonocardiales</taxon>
        <taxon>Pseudonocardiaceae</taxon>
        <taxon>Amycolatopsis</taxon>
    </lineage>
</organism>
<keyword evidence="4 6" id="KW-0472">Membrane</keyword>
<feature type="transmembrane region" description="Helical" evidence="6">
    <location>
        <begin position="228"/>
        <end position="244"/>
    </location>
</feature>
<dbReference type="OrthoDB" id="7375466at2"/>
<dbReference type="RefSeq" id="WP_091313129.1">
    <property type="nucleotide sequence ID" value="NZ_FNSO01000004.1"/>
</dbReference>
<evidence type="ECO:0000313" key="8">
    <source>
        <dbReference type="EMBL" id="SEC97444.1"/>
    </source>
</evidence>
<evidence type="ECO:0000256" key="6">
    <source>
        <dbReference type="SAM" id="Phobius"/>
    </source>
</evidence>
<name>A0A1H4WY35_9PSEU</name>
<evidence type="ECO:0000256" key="3">
    <source>
        <dbReference type="ARBA" id="ARBA00022989"/>
    </source>
</evidence>
<dbReference type="Gene3D" id="1.20.1720.10">
    <property type="entry name" value="Multidrug resistance protein D"/>
    <property type="match status" value="1"/>
</dbReference>
<evidence type="ECO:0000256" key="4">
    <source>
        <dbReference type="ARBA" id="ARBA00023136"/>
    </source>
</evidence>
<feature type="transmembrane region" description="Helical" evidence="6">
    <location>
        <begin position="296"/>
        <end position="318"/>
    </location>
</feature>
<keyword evidence="3 6" id="KW-1133">Transmembrane helix</keyword>
<keyword evidence="2 6" id="KW-0812">Transmembrane</keyword>
<dbReference type="AlphaFoldDB" id="A0A1H4WY35"/>
<dbReference type="SUPFAM" id="SSF103473">
    <property type="entry name" value="MFS general substrate transporter"/>
    <property type="match status" value="1"/>
</dbReference>
<dbReference type="InterPro" id="IPR020846">
    <property type="entry name" value="MFS_dom"/>
</dbReference>
<protein>
    <submittedName>
        <fullName evidence="8">Drug resistance transporter, EmrB/QacA subfamily</fullName>
    </submittedName>
</protein>
<dbReference type="InterPro" id="IPR011701">
    <property type="entry name" value="MFS"/>
</dbReference>
<feature type="transmembrane region" description="Helical" evidence="6">
    <location>
        <begin position="110"/>
        <end position="128"/>
    </location>
</feature>
<dbReference type="PANTHER" id="PTHR42718">
    <property type="entry name" value="MAJOR FACILITATOR SUPERFAMILY MULTIDRUG TRANSPORTER MFSC"/>
    <property type="match status" value="1"/>
</dbReference>
<feature type="transmembrane region" description="Helical" evidence="6">
    <location>
        <begin position="135"/>
        <end position="159"/>
    </location>
</feature>
<feature type="transmembrane region" description="Helical" evidence="6">
    <location>
        <begin position="78"/>
        <end position="104"/>
    </location>
</feature>
<evidence type="ECO:0000256" key="5">
    <source>
        <dbReference type="SAM" id="MobiDB-lite"/>
    </source>
</evidence>
<evidence type="ECO:0000259" key="7">
    <source>
        <dbReference type="PROSITE" id="PS50850"/>
    </source>
</evidence>
<reference evidence="9" key="1">
    <citation type="submission" date="2016-10" db="EMBL/GenBank/DDBJ databases">
        <authorList>
            <person name="Varghese N."/>
            <person name="Submissions S."/>
        </authorList>
    </citation>
    <scope>NUCLEOTIDE SEQUENCE [LARGE SCALE GENOMIC DNA]</scope>
    <source>
        <strain evidence="9">DSM 44544</strain>
    </source>
</reference>
<dbReference type="GO" id="GO:0005886">
    <property type="term" value="C:plasma membrane"/>
    <property type="evidence" value="ECO:0007669"/>
    <property type="project" value="UniProtKB-SubCell"/>
</dbReference>
<evidence type="ECO:0000256" key="1">
    <source>
        <dbReference type="ARBA" id="ARBA00004651"/>
    </source>
</evidence>
<dbReference type="Proteomes" id="UP000199622">
    <property type="component" value="Unassembled WGS sequence"/>
</dbReference>
<feature type="transmembrane region" description="Helical" evidence="6">
    <location>
        <begin position="197"/>
        <end position="216"/>
    </location>
</feature>
<gene>
    <name evidence="8" type="ORF">SAMN04489727_5823</name>
</gene>
<dbReference type="GO" id="GO:0022857">
    <property type="term" value="F:transmembrane transporter activity"/>
    <property type="evidence" value="ECO:0007669"/>
    <property type="project" value="InterPro"/>
</dbReference>
<keyword evidence="9" id="KW-1185">Reference proteome</keyword>
<sequence>MTHAPPKPGVVLLVVSTAAFLASLDTFIVTIAFPGIRAAFPGDDLATLSWVLNGYTVLFAACLAPAGRLADRYGRRRLFLAGVAVFTLASAACAAAPSIGVLVAFRAVQAIGAALVMPTSLALLLTAFPPHRRPVAVGVWASVGAAAAALGPPFGGLLVEASWRWVFLVNLPICAVTLLAGPRVLRESRDSSSGVPDVLGSAGLLVGVGALAYALVEASDRGWGARPVLLAFAVAAVALTWVPLRSARHPVPVLDLPALRVPTLWLACLTTGVFAAGFAAMLFGNVLFLTSVWHDSILVAGLSLAPGPLVVVGVSVLGGRFVHRFGPGPMVALGGVAFGAGVLIWLLRMGSVPDYAASMLPGQLLTGLGVGLIMPSLSGVVGTVLPPSRWGAGSSMVNTARQIGTVLGTAVLIAVFAGTPDLAAFRHGWLAILTTAAATCTGGLLIAARRRADHYAEPQAASSTASPASMLAEGIEP</sequence>
<dbReference type="Gene3D" id="1.20.1250.20">
    <property type="entry name" value="MFS general substrate transporter like domains"/>
    <property type="match status" value="1"/>
</dbReference>
<dbReference type="Pfam" id="PF07690">
    <property type="entry name" value="MFS_1"/>
    <property type="match status" value="1"/>
</dbReference>
<feature type="region of interest" description="Disordered" evidence="5">
    <location>
        <begin position="457"/>
        <end position="477"/>
    </location>
</feature>
<evidence type="ECO:0000256" key="2">
    <source>
        <dbReference type="ARBA" id="ARBA00022692"/>
    </source>
</evidence>
<dbReference type="EMBL" id="FNSO01000004">
    <property type="protein sequence ID" value="SEC97444.1"/>
    <property type="molecule type" value="Genomic_DNA"/>
</dbReference>
<dbReference type="InterPro" id="IPR036259">
    <property type="entry name" value="MFS_trans_sf"/>
</dbReference>
<feature type="transmembrane region" description="Helical" evidence="6">
    <location>
        <begin position="12"/>
        <end position="33"/>
    </location>
</feature>
<feature type="compositionally biased region" description="Low complexity" evidence="5">
    <location>
        <begin position="460"/>
        <end position="469"/>
    </location>
</feature>
<feature type="transmembrane region" description="Helical" evidence="6">
    <location>
        <begin position="45"/>
        <end position="66"/>
    </location>
</feature>
<feature type="domain" description="Major facilitator superfamily (MFS) profile" evidence="7">
    <location>
        <begin position="11"/>
        <end position="454"/>
    </location>
</feature>
<evidence type="ECO:0000313" key="9">
    <source>
        <dbReference type="Proteomes" id="UP000199622"/>
    </source>
</evidence>
<feature type="transmembrane region" description="Helical" evidence="6">
    <location>
        <begin position="165"/>
        <end position="185"/>
    </location>
</feature>
<comment type="subcellular location">
    <subcellularLocation>
        <location evidence="1">Cell membrane</location>
        <topology evidence="1">Multi-pass membrane protein</topology>
    </subcellularLocation>
</comment>
<accession>A0A1H4WY35</accession>
<feature type="transmembrane region" description="Helical" evidence="6">
    <location>
        <begin position="330"/>
        <end position="347"/>
    </location>
</feature>
<dbReference type="PRINTS" id="PR01036">
    <property type="entry name" value="TCRTETB"/>
</dbReference>
<dbReference type="InterPro" id="IPR005829">
    <property type="entry name" value="Sugar_transporter_CS"/>
</dbReference>
<dbReference type="PANTHER" id="PTHR42718:SF48">
    <property type="entry name" value="CONSERVED TWO-DOMAIN MEMBRANE PROTEIN-RELATED"/>
    <property type="match status" value="1"/>
</dbReference>
<feature type="transmembrane region" description="Helical" evidence="6">
    <location>
        <begin position="367"/>
        <end position="387"/>
    </location>
</feature>
<dbReference type="STRING" id="208445.SAMN04489727_5823"/>
<feature type="transmembrane region" description="Helical" evidence="6">
    <location>
        <begin position="399"/>
        <end position="417"/>
    </location>
</feature>
<dbReference type="CDD" id="cd17321">
    <property type="entry name" value="MFS_MMR_MDR_like"/>
    <property type="match status" value="1"/>
</dbReference>
<feature type="transmembrane region" description="Helical" evidence="6">
    <location>
        <begin position="429"/>
        <end position="448"/>
    </location>
</feature>
<proteinExistence type="predicted"/>
<dbReference type="PROSITE" id="PS00216">
    <property type="entry name" value="SUGAR_TRANSPORT_1"/>
    <property type="match status" value="1"/>
</dbReference>